<dbReference type="EMBL" id="KV722441">
    <property type="protein sequence ID" value="OCH88872.1"/>
    <property type="molecule type" value="Genomic_DNA"/>
</dbReference>
<organism evidence="2 3">
    <name type="scientific">Obba rivulosa</name>
    <dbReference type="NCBI Taxonomy" id="1052685"/>
    <lineage>
        <taxon>Eukaryota</taxon>
        <taxon>Fungi</taxon>
        <taxon>Dikarya</taxon>
        <taxon>Basidiomycota</taxon>
        <taxon>Agaricomycotina</taxon>
        <taxon>Agaricomycetes</taxon>
        <taxon>Polyporales</taxon>
        <taxon>Gelatoporiaceae</taxon>
        <taxon>Obba</taxon>
    </lineage>
</organism>
<name>A0A8E2DJ25_9APHY</name>
<feature type="compositionally biased region" description="Polar residues" evidence="1">
    <location>
        <begin position="316"/>
        <end position="328"/>
    </location>
</feature>
<feature type="region of interest" description="Disordered" evidence="1">
    <location>
        <begin position="414"/>
        <end position="445"/>
    </location>
</feature>
<feature type="compositionally biased region" description="Basic and acidic residues" evidence="1">
    <location>
        <begin position="620"/>
        <end position="632"/>
    </location>
</feature>
<feature type="compositionally biased region" description="Low complexity" evidence="1">
    <location>
        <begin position="157"/>
        <end position="177"/>
    </location>
</feature>
<feature type="region of interest" description="Disordered" evidence="1">
    <location>
        <begin position="1"/>
        <end position="338"/>
    </location>
</feature>
<feature type="compositionally biased region" description="Basic and acidic residues" evidence="1">
    <location>
        <begin position="296"/>
        <end position="314"/>
    </location>
</feature>
<feature type="compositionally biased region" description="Low complexity" evidence="1">
    <location>
        <begin position="211"/>
        <end position="231"/>
    </location>
</feature>
<feature type="region of interest" description="Disordered" evidence="1">
    <location>
        <begin position="501"/>
        <end position="662"/>
    </location>
</feature>
<gene>
    <name evidence="2" type="ORF">OBBRIDRAFT_888789</name>
</gene>
<dbReference type="OrthoDB" id="5599613at2759"/>
<feature type="compositionally biased region" description="Basic and acidic residues" evidence="1">
    <location>
        <begin position="604"/>
        <end position="613"/>
    </location>
</feature>
<feature type="compositionally biased region" description="Basic residues" evidence="1">
    <location>
        <begin position="242"/>
        <end position="257"/>
    </location>
</feature>
<feature type="compositionally biased region" description="Polar residues" evidence="1">
    <location>
        <begin position="633"/>
        <end position="647"/>
    </location>
</feature>
<proteinExistence type="predicted"/>
<keyword evidence="3" id="KW-1185">Reference proteome</keyword>
<evidence type="ECO:0000256" key="1">
    <source>
        <dbReference type="SAM" id="MobiDB-lite"/>
    </source>
</evidence>
<evidence type="ECO:0000313" key="2">
    <source>
        <dbReference type="EMBL" id="OCH88872.1"/>
    </source>
</evidence>
<feature type="compositionally biased region" description="Low complexity" evidence="1">
    <location>
        <begin position="136"/>
        <end position="146"/>
    </location>
</feature>
<accession>A0A8E2DJ25</accession>
<protein>
    <submittedName>
        <fullName evidence="2">Uncharacterized protein</fullName>
    </submittedName>
</protein>
<feature type="region of interest" description="Disordered" evidence="1">
    <location>
        <begin position="1042"/>
        <end position="1067"/>
    </location>
</feature>
<dbReference type="AlphaFoldDB" id="A0A8E2DJ25"/>
<sequence>MGRRMRNSSETIKRVSTLFTDVPGSSGEIDSQSLSQAAASSSRSQAGPSAGAAVAKQTKTATKSKRKNDPPRSGQEVIVLSSSSDTHITVSDASAPITVSSDAHSHITVSSGSSVVDITDLVAARRAGTRQPMTNAKKPAAATPTRGKSRMSPPPSSSGSAKRPSSSHRPSVGSSKPTLLQTTLNFTRKRKHDEPESSSQPGTPSLRLPTPSLRQTRSPSLSQQSSPSGRLAPRDNVPAARTRSHSVKKPSPPKKARLSSPEHALPAPGSGHSADRSGLVPSSQSDEQELCAPKVMRKDPAVVKENVDRWRKETSIAPSRASSAQPKHSPSRDRDVDAHMDADFSFDASVHGGISMDSMDESMPPAASDMQALTSETEVSMQLRMRNSASTLSSTHKPAIPTSPVTSISALAVTRASSSPAPNAYRPVTPPPEEAPQPRPVTPLALTPHSKAAKIIADIKARALAAALSSEEEGPIELGELSDSSSSDSFDIGFLITRKVDKGKGKAVSMPPPKTPPGSFSSPLSKLESSPQSPRPTTRYNLRNRYASASSSDESDHAPAPLPVRKPRKTNPLDALLKEKQQADKRGKGASALRFAEEAVESYARAKQDLKDEADGEESGSERARANEDASRTTRQGAHSSATSPCATSDHDSGSDDDDLGDVDLERLLGEEGKAVGRILANDRTSKEAMAKARRKDRVLGVPLWEAAAPPDEDRDMKTVDLPAFPLSGHVVEKDSLLRLLSDVVVRKDFVQITMVLNTGMLSQLSQEHRSALVPWLYNIATSFMDNPIKDAAYNVLLHFSTPITATPRLSAVFPFAPVVQSLKHLGAKAIALEIFGMTDDACVPSRIVDETEREDVLFRVVSLITAFSRNGAVSMDDLPNMMLAVLLIALDPSSSSDLKRDAIVAFETLGQAIPDSADGPFGIGSAACSKIIKFAKDLKPFNQVYLLSFIMGSSPQTARMARWIARRLLLDASSPIFETYSALPPLAPVVEVLSAPSGSEGPFDILGNADKPDYYENLACYVELLSRTLTDIDEYVAEELAQDGEASMPESSSPSKMGLGKEKPPTPLEQIKTLLDRLHGKIVDTRAADLDRSRAKAALQRLSFCVHYQRIAILRSAKAHTRKPRNLHSYFASPSK</sequence>
<feature type="compositionally biased region" description="Low complexity" evidence="1">
    <location>
        <begin position="519"/>
        <end position="532"/>
    </location>
</feature>
<reference evidence="2 3" key="1">
    <citation type="submission" date="2016-07" db="EMBL/GenBank/DDBJ databases">
        <title>Draft genome of the white-rot fungus Obba rivulosa 3A-2.</title>
        <authorList>
            <consortium name="DOE Joint Genome Institute"/>
            <person name="Miettinen O."/>
            <person name="Riley R."/>
            <person name="Acob R."/>
            <person name="Barry K."/>
            <person name="Cullen D."/>
            <person name="De Vries R."/>
            <person name="Hainaut M."/>
            <person name="Hatakka A."/>
            <person name="Henrissat B."/>
            <person name="Hilden K."/>
            <person name="Kuo R."/>
            <person name="Labutti K."/>
            <person name="Lipzen A."/>
            <person name="Makela M.R."/>
            <person name="Sandor L."/>
            <person name="Spatafora J.W."/>
            <person name="Grigoriev I.V."/>
            <person name="Hibbett D.S."/>
        </authorList>
    </citation>
    <scope>NUCLEOTIDE SEQUENCE [LARGE SCALE GENOMIC DNA]</scope>
    <source>
        <strain evidence="2 3">3A-2</strain>
    </source>
</reference>
<feature type="compositionally biased region" description="Pro residues" evidence="1">
    <location>
        <begin position="428"/>
        <end position="441"/>
    </location>
</feature>
<feature type="compositionally biased region" description="Polar residues" evidence="1">
    <location>
        <begin position="80"/>
        <end position="116"/>
    </location>
</feature>
<feature type="compositionally biased region" description="Low complexity" evidence="1">
    <location>
        <begin position="31"/>
        <end position="61"/>
    </location>
</feature>
<feature type="region of interest" description="Disordered" evidence="1">
    <location>
        <begin position="352"/>
        <end position="379"/>
    </location>
</feature>
<feature type="compositionally biased region" description="Basic and acidic residues" evidence="1">
    <location>
        <begin position="576"/>
        <end position="587"/>
    </location>
</feature>
<dbReference type="Proteomes" id="UP000250043">
    <property type="component" value="Unassembled WGS sequence"/>
</dbReference>
<evidence type="ECO:0000313" key="3">
    <source>
        <dbReference type="Proteomes" id="UP000250043"/>
    </source>
</evidence>